<proteinExistence type="predicted"/>
<feature type="chain" id="PRO_5002240434" evidence="1">
    <location>
        <begin position="21"/>
        <end position="130"/>
    </location>
</feature>
<feature type="signal peptide" evidence="1">
    <location>
        <begin position="1"/>
        <end position="20"/>
    </location>
</feature>
<keyword evidence="3" id="KW-1185">Reference proteome</keyword>
<dbReference type="RefSeq" id="XP_016255350.1">
    <property type="nucleotide sequence ID" value="XM_016388422.1"/>
</dbReference>
<evidence type="ECO:0000256" key="1">
    <source>
        <dbReference type="SAM" id="SignalP"/>
    </source>
</evidence>
<name>A0A0D2DHA2_9EURO</name>
<dbReference type="VEuPathDB" id="FungiDB:PV07_01849"/>
<dbReference type="OrthoDB" id="10520746at2759"/>
<sequence>MRFSSAIAAVALLLAPAALADMPPGDWSGETTITITSSFSTTLTITKYLTYVNASTTSSGYHVTPTGWNVTSTAPTAASTINKPTLTAPATATLGISPPIASATGAASAHEINLAVAALAGAAAVFLGSL</sequence>
<dbReference type="Proteomes" id="UP000054466">
    <property type="component" value="Unassembled WGS sequence"/>
</dbReference>
<keyword evidence="1" id="KW-0732">Signal</keyword>
<organism evidence="2 3">
    <name type="scientific">Cladophialophora immunda</name>
    <dbReference type="NCBI Taxonomy" id="569365"/>
    <lineage>
        <taxon>Eukaryota</taxon>
        <taxon>Fungi</taxon>
        <taxon>Dikarya</taxon>
        <taxon>Ascomycota</taxon>
        <taxon>Pezizomycotina</taxon>
        <taxon>Eurotiomycetes</taxon>
        <taxon>Chaetothyriomycetidae</taxon>
        <taxon>Chaetothyriales</taxon>
        <taxon>Herpotrichiellaceae</taxon>
        <taxon>Cladophialophora</taxon>
    </lineage>
</organism>
<dbReference type="HOGENOM" id="CLU_159449_0_0_1"/>
<reference evidence="2 3" key="1">
    <citation type="submission" date="2015-01" db="EMBL/GenBank/DDBJ databases">
        <title>The Genome Sequence of Cladophialophora immunda CBS83496.</title>
        <authorList>
            <consortium name="The Broad Institute Genomics Platform"/>
            <person name="Cuomo C."/>
            <person name="de Hoog S."/>
            <person name="Gorbushina A."/>
            <person name="Stielow B."/>
            <person name="Teixiera M."/>
            <person name="Abouelleil A."/>
            <person name="Chapman S.B."/>
            <person name="Priest M."/>
            <person name="Young S.K."/>
            <person name="Wortman J."/>
            <person name="Nusbaum C."/>
            <person name="Birren B."/>
        </authorList>
    </citation>
    <scope>NUCLEOTIDE SEQUENCE [LARGE SCALE GENOMIC DNA]</scope>
    <source>
        <strain evidence="2 3">CBS 83496</strain>
    </source>
</reference>
<evidence type="ECO:0000313" key="3">
    <source>
        <dbReference type="Proteomes" id="UP000054466"/>
    </source>
</evidence>
<dbReference type="EMBL" id="KN847040">
    <property type="protein sequence ID" value="KIW35134.1"/>
    <property type="molecule type" value="Genomic_DNA"/>
</dbReference>
<protein>
    <submittedName>
        <fullName evidence="2">Uncharacterized protein</fullName>
    </submittedName>
</protein>
<gene>
    <name evidence="2" type="ORF">PV07_01849</name>
</gene>
<dbReference type="AlphaFoldDB" id="A0A0D2DHA2"/>
<dbReference type="GeneID" id="27341043"/>
<accession>A0A0D2DHA2</accession>
<evidence type="ECO:0000313" key="2">
    <source>
        <dbReference type="EMBL" id="KIW35134.1"/>
    </source>
</evidence>